<evidence type="ECO:0000256" key="7">
    <source>
        <dbReference type="SAM" id="Phobius"/>
    </source>
</evidence>
<dbReference type="CDD" id="cd03467">
    <property type="entry name" value="Rieske"/>
    <property type="match status" value="1"/>
</dbReference>
<dbReference type="GO" id="GO:0051537">
    <property type="term" value="F:2 iron, 2 sulfur cluster binding"/>
    <property type="evidence" value="ECO:0007669"/>
    <property type="project" value="UniProtKB-KW"/>
</dbReference>
<dbReference type="InterPro" id="IPR014349">
    <property type="entry name" value="Rieske_Fe-S_prot"/>
</dbReference>
<evidence type="ECO:0000256" key="6">
    <source>
        <dbReference type="ARBA" id="ARBA00034078"/>
    </source>
</evidence>
<dbReference type="InterPro" id="IPR036922">
    <property type="entry name" value="Rieske_2Fe-2S_sf"/>
</dbReference>
<evidence type="ECO:0000256" key="5">
    <source>
        <dbReference type="ARBA" id="ARBA00023157"/>
    </source>
</evidence>
<dbReference type="PANTHER" id="PTHR10134">
    <property type="entry name" value="CYTOCHROME B-C1 COMPLEX SUBUNIT RIESKE, MITOCHONDRIAL"/>
    <property type="match status" value="1"/>
</dbReference>
<keyword evidence="2" id="KW-0479">Metal-binding</keyword>
<dbReference type="InterPro" id="IPR017941">
    <property type="entry name" value="Rieske_2Fe-2S"/>
</dbReference>
<reference evidence="9 10" key="1">
    <citation type="journal article" date="2016" name="Nat. Commun.">
        <title>Thousands of microbial genomes shed light on interconnected biogeochemical processes in an aquifer system.</title>
        <authorList>
            <person name="Anantharaman K."/>
            <person name="Brown C.T."/>
            <person name="Hug L.A."/>
            <person name="Sharon I."/>
            <person name="Castelle C.J."/>
            <person name="Probst A.J."/>
            <person name="Thomas B.C."/>
            <person name="Singh A."/>
            <person name="Wilkins M.J."/>
            <person name="Karaoz U."/>
            <person name="Brodie E.L."/>
            <person name="Williams K.H."/>
            <person name="Hubbard S.S."/>
            <person name="Banfield J.F."/>
        </authorList>
    </citation>
    <scope>NUCLEOTIDE SEQUENCE [LARGE SCALE GENOMIC DNA]</scope>
</reference>
<keyword evidence="7" id="KW-0812">Transmembrane</keyword>
<dbReference type="Proteomes" id="UP000178187">
    <property type="component" value="Unassembled WGS sequence"/>
</dbReference>
<dbReference type="PRINTS" id="PR00162">
    <property type="entry name" value="RIESKE"/>
</dbReference>
<keyword evidence="1" id="KW-0001">2Fe-2S</keyword>
<evidence type="ECO:0000313" key="10">
    <source>
        <dbReference type="Proteomes" id="UP000178187"/>
    </source>
</evidence>
<comment type="caution">
    <text evidence="9">The sequence shown here is derived from an EMBL/GenBank/DDBJ whole genome shotgun (WGS) entry which is preliminary data.</text>
</comment>
<proteinExistence type="predicted"/>
<dbReference type="GO" id="GO:0046872">
    <property type="term" value="F:metal ion binding"/>
    <property type="evidence" value="ECO:0007669"/>
    <property type="project" value="UniProtKB-KW"/>
</dbReference>
<dbReference type="PROSITE" id="PS51296">
    <property type="entry name" value="RIESKE"/>
    <property type="match status" value="1"/>
</dbReference>
<dbReference type="Pfam" id="PF00355">
    <property type="entry name" value="Rieske"/>
    <property type="match status" value="1"/>
</dbReference>
<dbReference type="PROSITE" id="PS51318">
    <property type="entry name" value="TAT"/>
    <property type="match status" value="1"/>
</dbReference>
<feature type="domain" description="Rieske" evidence="8">
    <location>
        <begin position="64"/>
        <end position="132"/>
    </location>
</feature>
<organism evidence="9 10">
    <name type="scientific">Candidatus Danuiimicrobium aquiferis</name>
    <dbReference type="NCBI Taxonomy" id="1801832"/>
    <lineage>
        <taxon>Bacteria</taxon>
        <taxon>Pseudomonadati</taxon>
        <taxon>Candidatus Omnitrophota</taxon>
        <taxon>Candidatus Danuiimicrobium</taxon>
    </lineage>
</organism>
<protein>
    <recommendedName>
        <fullName evidence="8">Rieske domain-containing protein</fullName>
    </recommendedName>
</protein>
<keyword evidence="7" id="KW-1133">Transmembrane helix</keyword>
<dbReference type="InterPro" id="IPR006311">
    <property type="entry name" value="TAT_signal"/>
</dbReference>
<dbReference type="GO" id="GO:0016020">
    <property type="term" value="C:membrane"/>
    <property type="evidence" value="ECO:0007669"/>
    <property type="project" value="InterPro"/>
</dbReference>
<feature type="transmembrane region" description="Helical" evidence="7">
    <location>
        <begin position="21"/>
        <end position="42"/>
    </location>
</feature>
<keyword evidence="7" id="KW-0472">Membrane</keyword>
<dbReference type="Gene3D" id="2.102.10.10">
    <property type="entry name" value="Rieske [2Fe-2S] iron-sulphur domain"/>
    <property type="match status" value="1"/>
</dbReference>
<dbReference type="InterPro" id="IPR005805">
    <property type="entry name" value="Rieske_Fe-S_prot_C"/>
</dbReference>
<evidence type="ECO:0000256" key="2">
    <source>
        <dbReference type="ARBA" id="ARBA00022723"/>
    </source>
</evidence>
<name>A0A1G1KSY4_9BACT</name>
<keyword evidence="3" id="KW-0408">Iron</keyword>
<evidence type="ECO:0000256" key="3">
    <source>
        <dbReference type="ARBA" id="ARBA00023004"/>
    </source>
</evidence>
<evidence type="ECO:0000256" key="4">
    <source>
        <dbReference type="ARBA" id="ARBA00023014"/>
    </source>
</evidence>
<keyword evidence="4" id="KW-0411">Iron-sulfur</keyword>
<evidence type="ECO:0000256" key="1">
    <source>
        <dbReference type="ARBA" id="ARBA00022714"/>
    </source>
</evidence>
<accession>A0A1G1KSY4</accession>
<dbReference type="AlphaFoldDB" id="A0A1G1KSY4"/>
<comment type="cofactor">
    <cofactor evidence="6">
        <name>[2Fe-2S] cluster</name>
        <dbReference type="ChEBI" id="CHEBI:190135"/>
    </cofactor>
</comment>
<gene>
    <name evidence="9" type="ORF">A3G33_11065</name>
</gene>
<dbReference type="SUPFAM" id="SSF50022">
    <property type="entry name" value="ISP domain"/>
    <property type="match status" value="1"/>
</dbReference>
<evidence type="ECO:0000259" key="8">
    <source>
        <dbReference type="PROSITE" id="PS51296"/>
    </source>
</evidence>
<evidence type="ECO:0000313" key="9">
    <source>
        <dbReference type="EMBL" id="OGW96038.1"/>
    </source>
</evidence>
<dbReference type="EMBL" id="MHFR01000054">
    <property type="protein sequence ID" value="OGW96038.1"/>
    <property type="molecule type" value="Genomic_DNA"/>
</dbReference>
<sequence length="166" mass="18312">MSIPETFKNVEESSPMSRRDFLGLVAAWMAASSLGCALIGLMKFSMPALLPDIPKTFKIGRLEDYPIGSEKIFEERKVIVFRDQEGLYAMSLICTHLGCTVSKQVGQFDCPCHGSKFDAMGRVKAGPAPKPLSWLKISQLPDGKLDVNAMREVPMGTKFNIQNRVG</sequence>
<keyword evidence="5" id="KW-1015">Disulfide bond</keyword>